<dbReference type="InterPro" id="IPR023362">
    <property type="entry name" value="PH-BEACH_dom"/>
</dbReference>
<protein>
    <submittedName>
        <fullName evidence="4">BEACH domain-containing protein C2</fullName>
    </submittedName>
</protein>
<evidence type="ECO:0000256" key="1">
    <source>
        <dbReference type="SAM" id="MobiDB-lite"/>
    </source>
</evidence>
<feature type="domain" description="BEACH" evidence="2">
    <location>
        <begin position="498"/>
        <end position="560"/>
    </location>
</feature>
<gene>
    <name evidence="4" type="primary">BCHC2_6</name>
    <name evidence="4" type="ORF">PIB30_101051</name>
</gene>
<feature type="compositionally biased region" description="Basic and acidic residues" evidence="1">
    <location>
        <begin position="327"/>
        <end position="338"/>
    </location>
</feature>
<name>A0ABU6WX97_9FABA</name>
<feature type="non-terminal residue" evidence="4">
    <location>
        <position position="560"/>
    </location>
</feature>
<feature type="region of interest" description="Disordered" evidence="1">
    <location>
        <begin position="327"/>
        <end position="368"/>
    </location>
</feature>
<dbReference type="InterPro" id="IPR036372">
    <property type="entry name" value="BEACH_dom_sf"/>
</dbReference>
<reference evidence="4 5" key="1">
    <citation type="journal article" date="2023" name="Plants (Basel)">
        <title>Bridging the Gap: Combining Genomics and Transcriptomics Approaches to Understand Stylosanthes scabra, an Orphan Legume from the Brazilian Caatinga.</title>
        <authorList>
            <person name="Ferreira-Neto J.R.C."/>
            <person name="da Silva M.D."/>
            <person name="Binneck E."/>
            <person name="de Melo N.F."/>
            <person name="da Silva R.H."/>
            <person name="de Melo A.L.T.M."/>
            <person name="Pandolfi V."/>
            <person name="Bustamante F.O."/>
            <person name="Brasileiro-Vidal A.C."/>
            <person name="Benko-Iseppon A.M."/>
        </authorList>
    </citation>
    <scope>NUCLEOTIDE SEQUENCE [LARGE SCALE GENOMIC DNA]</scope>
    <source>
        <tissue evidence="4">Leaves</tissue>
    </source>
</reference>
<comment type="caution">
    <text evidence="4">The sequence shown here is derived from an EMBL/GenBank/DDBJ whole genome shotgun (WGS) entry which is preliminary data.</text>
</comment>
<proteinExistence type="predicted"/>
<dbReference type="PANTHER" id="PTHR13743:SF157">
    <property type="entry name" value="BEACH DOMAIN-CONTAINING PROTEIN C2"/>
    <property type="match status" value="1"/>
</dbReference>
<dbReference type="SUPFAM" id="SSF50729">
    <property type="entry name" value="PH domain-like"/>
    <property type="match status" value="1"/>
</dbReference>
<evidence type="ECO:0000259" key="3">
    <source>
        <dbReference type="PROSITE" id="PS51783"/>
    </source>
</evidence>
<dbReference type="PROSITE" id="PS51783">
    <property type="entry name" value="PH_BEACH"/>
    <property type="match status" value="1"/>
</dbReference>
<accession>A0ABU6WX97</accession>
<dbReference type="InterPro" id="IPR011993">
    <property type="entry name" value="PH-like_dom_sf"/>
</dbReference>
<dbReference type="Gene3D" id="2.30.29.30">
    <property type="entry name" value="Pleckstrin-homology domain (PH domain)/Phosphotyrosine-binding domain (PTB)"/>
    <property type="match status" value="1"/>
</dbReference>
<dbReference type="Gene3D" id="1.10.1540.10">
    <property type="entry name" value="BEACH domain"/>
    <property type="match status" value="1"/>
</dbReference>
<dbReference type="Pfam" id="PF02138">
    <property type="entry name" value="Beach"/>
    <property type="match status" value="1"/>
</dbReference>
<evidence type="ECO:0000313" key="4">
    <source>
        <dbReference type="EMBL" id="MED6189954.1"/>
    </source>
</evidence>
<evidence type="ECO:0000313" key="5">
    <source>
        <dbReference type="Proteomes" id="UP001341840"/>
    </source>
</evidence>
<dbReference type="SUPFAM" id="SSF81837">
    <property type="entry name" value="BEACH domain"/>
    <property type="match status" value="1"/>
</dbReference>
<dbReference type="CDD" id="cd01201">
    <property type="entry name" value="PH_BEACH"/>
    <property type="match status" value="1"/>
</dbReference>
<dbReference type="PROSITE" id="PS50197">
    <property type="entry name" value="BEACH"/>
    <property type="match status" value="1"/>
</dbReference>
<dbReference type="EMBL" id="JASCZI010184142">
    <property type="protein sequence ID" value="MED6189954.1"/>
    <property type="molecule type" value="Genomic_DNA"/>
</dbReference>
<evidence type="ECO:0000259" key="2">
    <source>
        <dbReference type="PROSITE" id="PS50197"/>
    </source>
</evidence>
<organism evidence="4 5">
    <name type="scientific">Stylosanthes scabra</name>
    <dbReference type="NCBI Taxonomy" id="79078"/>
    <lineage>
        <taxon>Eukaryota</taxon>
        <taxon>Viridiplantae</taxon>
        <taxon>Streptophyta</taxon>
        <taxon>Embryophyta</taxon>
        <taxon>Tracheophyta</taxon>
        <taxon>Spermatophyta</taxon>
        <taxon>Magnoliopsida</taxon>
        <taxon>eudicotyledons</taxon>
        <taxon>Gunneridae</taxon>
        <taxon>Pentapetalae</taxon>
        <taxon>rosids</taxon>
        <taxon>fabids</taxon>
        <taxon>Fabales</taxon>
        <taxon>Fabaceae</taxon>
        <taxon>Papilionoideae</taxon>
        <taxon>50 kb inversion clade</taxon>
        <taxon>dalbergioids sensu lato</taxon>
        <taxon>Dalbergieae</taxon>
        <taxon>Pterocarpus clade</taxon>
        <taxon>Stylosanthes</taxon>
    </lineage>
</organism>
<dbReference type="InterPro" id="IPR000409">
    <property type="entry name" value="BEACH_dom"/>
</dbReference>
<dbReference type="Proteomes" id="UP001341840">
    <property type="component" value="Unassembled WGS sequence"/>
</dbReference>
<dbReference type="Pfam" id="PF14844">
    <property type="entry name" value="PH_BEACH"/>
    <property type="match status" value="1"/>
</dbReference>
<dbReference type="InterPro" id="IPR050865">
    <property type="entry name" value="BEACH_Domain"/>
</dbReference>
<dbReference type="PANTHER" id="PTHR13743">
    <property type="entry name" value="BEIGE/BEACH-RELATED"/>
    <property type="match status" value="1"/>
</dbReference>
<feature type="domain" description="BEACH-type PH" evidence="3">
    <location>
        <begin position="373"/>
        <end position="483"/>
    </location>
</feature>
<sequence>MEDDRALAADSLPIEAALAMISPAWAAAFASPPASMALAMVAAGTSGGESQAPTSASHLRRDTSMLERKQNKLNTFASFQKTADVPNKTPPLPKDKAAAKAAALAAARDLERFAKIGTGRGLSAVAMATSAQRRNASDMERVKRWNISEAMGVAWMECLQPVDTKSVYGKDFNAFAYKYIAVLVASLALARNMQRSETDRHAHVAVIARHRITIGVRAWRKLIHHLLETKNLFGPFADRLCSPPRVFWKLDFVESSSRMRRCLRRNYQGSDHLGSAANYDDSAVERNEQNTPMLSAEAFSLETVNEYEEQGEMDNLDARVNDIEDKGENDTRFSESAEKSVQLSLESSSTQLASDEHTAHSSPAIAPGYVPSELDERIVLELPSSMVRPLKVVRGIFQVTSKRINFIIDSSESGTTKDSVDSSSEAGDQEKDRSWLMSSLHQIYSRRYLLRRSALELFMVDRSNFFFDFGSSEGRKNAYRAIVQARPPHLNNIYLATQRPEQLLKRIELMERWARWEISNFEYLMQLNTLAGRSYNDITQYPVFPWILSDYTSENLDLSN</sequence>
<keyword evidence="5" id="KW-1185">Reference proteome</keyword>
<feature type="compositionally biased region" description="Polar residues" evidence="1">
    <location>
        <begin position="339"/>
        <end position="353"/>
    </location>
</feature>